<dbReference type="InterPro" id="IPR032720">
    <property type="entry name" value="Cys_rich_CWC"/>
</dbReference>
<proteinExistence type="predicted"/>
<organism evidence="1 2">
    <name type="scientific">Afipia massiliensis</name>
    <dbReference type="NCBI Taxonomy" id="211460"/>
    <lineage>
        <taxon>Bacteria</taxon>
        <taxon>Pseudomonadati</taxon>
        <taxon>Pseudomonadota</taxon>
        <taxon>Alphaproteobacteria</taxon>
        <taxon>Hyphomicrobiales</taxon>
        <taxon>Nitrobacteraceae</taxon>
        <taxon>Afipia</taxon>
    </lineage>
</organism>
<reference evidence="1" key="1">
    <citation type="submission" date="2019-04" db="EMBL/GenBank/DDBJ databases">
        <title>Whole genome sequencing of cave bacteria.</title>
        <authorList>
            <person name="Gan H.M."/>
            <person name="Barton H."/>
            <person name="Savka M.A."/>
        </authorList>
    </citation>
    <scope>NUCLEOTIDE SEQUENCE [LARGE SCALE GENOMIC DNA]</scope>
    <source>
        <strain evidence="1">LC387</strain>
    </source>
</reference>
<gene>
    <name evidence="1" type="ORF">YH63_011380</name>
</gene>
<dbReference type="EMBL" id="LBIA02000001">
    <property type="protein sequence ID" value="TKT71971.1"/>
    <property type="molecule type" value="Genomic_DNA"/>
</dbReference>
<sequence length="70" mass="7472">MTNRPDNASPAAAAHRALNCPRCGTAFTCDLSGHCWCMDETAKLPMPAEGEDCLCRACLRTAAAEQRTTS</sequence>
<evidence type="ECO:0000313" key="1">
    <source>
        <dbReference type="EMBL" id="TKT71971.1"/>
    </source>
</evidence>
<evidence type="ECO:0008006" key="3">
    <source>
        <dbReference type="Google" id="ProtNLM"/>
    </source>
</evidence>
<dbReference type="RefSeq" id="WP_083992702.1">
    <property type="nucleotide sequence ID" value="NZ_LBIA02000001.1"/>
</dbReference>
<dbReference type="Pfam" id="PF14375">
    <property type="entry name" value="Cys_rich_CWC"/>
    <property type="match status" value="1"/>
</dbReference>
<dbReference type="Proteomes" id="UP000034832">
    <property type="component" value="Unassembled WGS sequence"/>
</dbReference>
<keyword evidence="2" id="KW-1185">Reference proteome</keyword>
<evidence type="ECO:0000313" key="2">
    <source>
        <dbReference type="Proteomes" id="UP000034832"/>
    </source>
</evidence>
<accession>A0A4U6BQ12</accession>
<protein>
    <recommendedName>
        <fullName evidence="3">Cysteine-rich CWC family protein</fullName>
    </recommendedName>
</protein>
<dbReference type="AlphaFoldDB" id="A0A4U6BQ12"/>
<name>A0A4U6BQ12_9BRAD</name>
<dbReference type="OrthoDB" id="7276039at2"/>
<comment type="caution">
    <text evidence="1">The sequence shown here is derived from an EMBL/GenBank/DDBJ whole genome shotgun (WGS) entry which is preliminary data.</text>
</comment>